<proteinExistence type="predicted"/>
<evidence type="ECO:0000313" key="3">
    <source>
        <dbReference type="Proteomes" id="UP000472580"/>
    </source>
</evidence>
<dbReference type="RefSeq" id="WP_160334289.1">
    <property type="nucleotide sequence ID" value="NZ_CALPCR010000022.1"/>
</dbReference>
<keyword evidence="3" id="KW-1185">Reference proteome</keyword>
<dbReference type="EMBL" id="WSRP01000003">
    <property type="protein sequence ID" value="MVX55853.1"/>
    <property type="molecule type" value="Genomic_DNA"/>
</dbReference>
<sequence length="96" mass="11030">MQELKLLMRNGQTLCVCNSSESDRVVSEFGRFLDEFRLSEGASKEKLFIFSDPLLMVRLSEVAAVSLVFKTTESEQRQKEQKKRLSRKPSETKALN</sequence>
<evidence type="ECO:0000256" key="1">
    <source>
        <dbReference type="SAM" id="MobiDB-lite"/>
    </source>
</evidence>
<dbReference type="Proteomes" id="UP000472580">
    <property type="component" value="Unassembled WGS sequence"/>
</dbReference>
<evidence type="ECO:0000313" key="2">
    <source>
        <dbReference type="EMBL" id="MVX55853.1"/>
    </source>
</evidence>
<comment type="caution">
    <text evidence="2">The sequence shown here is derived from an EMBL/GenBank/DDBJ whole genome shotgun (WGS) entry which is preliminary data.</text>
</comment>
<accession>A0A6L6YGD4</accession>
<dbReference type="AlphaFoldDB" id="A0A6L6YGD4"/>
<reference evidence="2 3" key="1">
    <citation type="submission" date="2019-12" db="EMBL/GenBank/DDBJ databases">
        <title>Microbes associate with the intestines of laboratory mice.</title>
        <authorList>
            <person name="Navarre W."/>
            <person name="Wong E."/>
        </authorList>
    </citation>
    <scope>NUCLEOTIDE SEQUENCE [LARGE SCALE GENOMIC DNA]</scope>
    <source>
        <strain evidence="2 3">NM82_D38</strain>
    </source>
</reference>
<protein>
    <submittedName>
        <fullName evidence="2">Uncharacterized protein</fullName>
    </submittedName>
</protein>
<feature type="region of interest" description="Disordered" evidence="1">
    <location>
        <begin position="72"/>
        <end position="96"/>
    </location>
</feature>
<name>A0A6L6YGD4_9BURK</name>
<organism evidence="2 3">
    <name type="scientific">Parasutterella muris</name>
    <dbReference type="NCBI Taxonomy" id="2565572"/>
    <lineage>
        <taxon>Bacteria</taxon>
        <taxon>Pseudomonadati</taxon>
        <taxon>Pseudomonadota</taxon>
        <taxon>Betaproteobacteria</taxon>
        <taxon>Burkholderiales</taxon>
        <taxon>Sutterellaceae</taxon>
        <taxon>Parasutterella</taxon>
    </lineage>
</organism>
<gene>
    <name evidence="2" type="ORF">E5987_01355</name>
</gene>